<keyword evidence="4 7" id="KW-1133">Transmembrane helix</keyword>
<feature type="domain" description="Ribosomal RNA methyltransferase FtsJ" evidence="8">
    <location>
        <begin position="942"/>
        <end position="1085"/>
    </location>
</feature>
<evidence type="ECO:0000259" key="8">
    <source>
        <dbReference type="Pfam" id="PF01728"/>
    </source>
</evidence>
<dbReference type="InterPro" id="IPR002877">
    <property type="entry name" value="RNA_MeTrfase_FtsJ_dom"/>
</dbReference>
<dbReference type="GO" id="GO:0005789">
    <property type="term" value="C:endoplasmic reticulum membrane"/>
    <property type="evidence" value="ECO:0007669"/>
    <property type="project" value="TreeGrafter"/>
</dbReference>
<feature type="region of interest" description="Disordered" evidence="6">
    <location>
        <begin position="174"/>
        <end position="213"/>
    </location>
</feature>
<comment type="caution">
    <text evidence="9">The sequence shown here is derived from an EMBL/GenBank/DDBJ whole genome shotgun (WGS) entry which is preliminary data.</text>
</comment>
<feature type="region of interest" description="Disordered" evidence="6">
    <location>
        <begin position="1098"/>
        <end position="1120"/>
    </location>
</feature>
<keyword evidence="5 7" id="KW-0472">Membrane</keyword>
<feature type="compositionally biased region" description="Basic residues" evidence="6">
    <location>
        <begin position="190"/>
        <end position="201"/>
    </location>
</feature>
<evidence type="ECO:0000256" key="2">
    <source>
        <dbReference type="ARBA" id="ARBA00008803"/>
    </source>
</evidence>
<dbReference type="Pfam" id="PF01728">
    <property type="entry name" value="FtsJ"/>
    <property type="match status" value="1"/>
</dbReference>
<feature type="region of interest" description="Disordered" evidence="6">
    <location>
        <begin position="1"/>
        <end position="75"/>
    </location>
</feature>
<dbReference type="PANTHER" id="PTHR13317:SF4">
    <property type="entry name" value="TRANSMEMBRANE ANTERIOR POSTERIOR TRANSFORMATION PROTEIN 1 HOMOLOG"/>
    <property type="match status" value="1"/>
</dbReference>
<organism evidence="9 10">
    <name type="scientific">Elasticomyces elasticus</name>
    <dbReference type="NCBI Taxonomy" id="574655"/>
    <lineage>
        <taxon>Eukaryota</taxon>
        <taxon>Fungi</taxon>
        <taxon>Dikarya</taxon>
        <taxon>Ascomycota</taxon>
        <taxon>Pezizomycotina</taxon>
        <taxon>Dothideomycetes</taxon>
        <taxon>Dothideomycetidae</taxon>
        <taxon>Mycosphaerellales</taxon>
        <taxon>Teratosphaeriaceae</taxon>
        <taxon>Elasticomyces</taxon>
    </lineage>
</organism>
<feature type="transmembrane region" description="Helical" evidence="7">
    <location>
        <begin position="511"/>
        <end position="533"/>
    </location>
</feature>
<gene>
    <name evidence="9" type="ORF">LTR97_004615</name>
</gene>
<accession>A0AAN7WC56</accession>
<feature type="compositionally biased region" description="Basic and acidic residues" evidence="6">
    <location>
        <begin position="48"/>
        <end position="59"/>
    </location>
</feature>
<dbReference type="GO" id="GO:0008168">
    <property type="term" value="F:methyltransferase activity"/>
    <property type="evidence" value="ECO:0007669"/>
    <property type="project" value="InterPro"/>
</dbReference>
<dbReference type="InterPro" id="IPR029063">
    <property type="entry name" value="SAM-dependent_MTases_sf"/>
</dbReference>
<feature type="transmembrane region" description="Helical" evidence="7">
    <location>
        <begin position="433"/>
        <end position="449"/>
    </location>
</feature>
<evidence type="ECO:0000256" key="5">
    <source>
        <dbReference type="ARBA" id="ARBA00023136"/>
    </source>
</evidence>
<feature type="region of interest" description="Disordered" evidence="6">
    <location>
        <begin position="378"/>
        <end position="414"/>
    </location>
</feature>
<evidence type="ECO:0000256" key="1">
    <source>
        <dbReference type="ARBA" id="ARBA00004141"/>
    </source>
</evidence>
<feature type="region of interest" description="Disordered" evidence="6">
    <location>
        <begin position="1189"/>
        <end position="1209"/>
    </location>
</feature>
<feature type="compositionally biased region" description="Basic and acidic residues" evidence="6">
    <location>
        <begin position="1103"/>
        <end position="1114"/>
    </location>
</feature>
<sequence length="1209" mass="132927">MSQEIREQQPDGDHTLAAGQNVGYLPSPALSPIYESDTTGLENGYGRRGLDEQLNRAADRPVNNEQNNESPDTSVLSLANGVVAPVTPRLPDGDVAKALKLSPEKLHDLVTSPDSLPIRASTPLLEDALLSSSSPPAVNGLTLALDHSNAGVSGSHNQDVPPLASISATPGAVAAARPSKASRSISTPVFHRKQSSSKSHKSKPDLPAIKTEDTNVLPARSAAKLSPKHSGPFSPHATIMPIPPLSLPTYLQLELSSERPSELYIHRGAGADNVYESSRVKFERLMNFLLLPPSLEQVLWFGAIACLDAWLYTFTILPLRFLKAIAVLVRWWLRSAQHEIYSLWSFVFDGVGRVWHRRRQHSMSASRRYSVIDEAETTDPSAVHPSPSMAPTSNGHLAPAKDTKTPSMRSPAFRHRRTRSTPSALLPDHKADILQGLLIIVSCYILMWFDASRMYHSIRGQSAIKLYVIYNVLEVFDRLFSALGQDILECLFSKETLERNDKGRSKLMRPFWLWVLALVYVVVHSTALFYQVVTLNVAVNSYSNALLTLLMSNQFVEIKGTVFKKFEKENLFQITCADVVERFQLWLMLLIIAVRNIVEVGGLSISLTSVLSSTGTPTESFGANATGLPLVTSFIIPRAFTLLPKWTGEVLGPFLIVLGSEALVDWCKHAYIGKFNNVKPAIYDRFLDVLAKDYYSHAFADQNLTKRLGLPVIPLSCLFIRACMQTYHMFLAAHLPPPMPSLATAVSLDTNATTTSPATTAALQHIDQVFRRALGRSTFGAGSEASGAFSWWSLDDLIAFGTMITVFLALFLILLAFKLLLGMLLLTYSRNRCSGMEERERQITVALDGKRAGIGALTEVDEAKRKWIYQDDLDGLRSLREKEERGRKQTREKADKLEGRVGRIAWEDKRYKELLRLREAGQDGHEAASELEPPTEAQPRKNVKIVAIDLQPMSPLEGITCLKADITHPTTIPLLLKALDPDYDSSSSSTGASHPVDLVLSDGAPDVTGLHDLDIYVQSQLLWAALNLALCVLKPGGTFVAKIFRGKDVDLLYAQLKIVFEGVTVAKPRSSRASSVEAFIVCTNFRPPKGFKASLDNPLGAGRKLEHPSGDAKIPRTQPSRTLREDGITELELGSESEGEGEDIRWIAPFLACGDLSAYDADASHKLPEGHVSLDPVQPPTAPPYRRALEERKKMGGAYGKTKLGDVPS</sequence>
<dbReference type="Proteomes" id="UP001310594">
    <property type="component" value="Unassembled WGS sequence"/>
</dbReference>
<evidence type="ECO:0000313" key="10">
    <source>
        <dbReference type="Proteomes" id="UP001310594"/>
    </source>
</evidence>
<comment type="similarity">
    <text evidence="2">Belongs to the TAPT1 family.</text>
</comment>
<evidence type="ECO:0000256" key="4">
    <source>
        <dbReference type="ARBA" id="ARBA00022989"/>
    </source>
</evidence>
<dbReference type="PANTHER" id="PTHR13317">
    <property type="entry name" value="TRANSMEMBRANE ANTERIOR POSTERIOR TRANSFORMATION PROTEIN 1 HOMOLOG"/>
    <property type="match status" value="1"/>
</dbReference>
<dbReference type="InterPro" id="IPR008010">
    <property type="entry name" value="Tatp1"/>
</dbReference>
<evidence type="ECO:0000256" key="3">
    <source>
        <dbReference type="ARBA" id="ARBA00022692"/>
    </source>
</evidence>
<feature type="compositionally biased region" description="Basic and acidic residues" evidence="6">
    <location>
        <begin position="1"/>
        <end position="14"/>
    </location>
</feature>
<reference evidence="9" key="1">
    <citation type="submission" date="2023-08" db="EMBL/GenBank/DDBJ databases">
        <title>Black Yeasts Isolated from many extreme environments.</title>
        <authorList>
            <person name="Coleine C."/>
            <person name="Stajich J.E."/>
            <person name="Selbmann L."/>
        </authorList>
    </citation>
    <scope>NUCLEOTIDE SEQUENCE</scope>
    <source>
        <strain evidence="9">CCFEE 5810</strain>
    </source>
</reference>
<proteinExistence type="inferred from homology"/>
<feature type="transmembrane region" description="Helical" evidence="7">
    <location>
        <begin position="797"/>
        <end position="826"/>
    </location>
</feature>
<evidence type="ECO:0000256" key="6">
    <source>
        <dbReference type="SAM" id="MobiDB-lite"/>
    </source>
</evidence>
<dbReference type="GO" id="GO:0032259">
    <property type="term" value="P:methylation"/>
    <property type="evidence" value="ECO:0007669"/>
    <property type="project" value="InterPro"/>
</dbReference>
<evidence type="ECO:0000313" key="9">
    <source>
        <dbReference type="EMBL" id="KAK5701797.1"/>
    </source>
</evidence>
<evidence type="ECO:0000256" key="7">
    <source>
        <dbReference type="SAM" id="Phobius"/>
    </source>
</evidence>
<keyword evidence="3 7" id="KW-0812">Transmembrane</keyword>
<dbReference type="EMBL" id="JAVRQU010000006">
    <property type="protein sequence ID" value="KAK5701797.1"/>
    <property type="molecule type" value="Genomic_DNA"/>
</dbReference>
<dbReference type="Pfam" id="PF05346">
    <property type="entry name" value="DUF747"/>
    <property type="match status" value="1"/>
</dbReference>
<name>A0AAN7WC56_9PEZI</name>
<dbReference type="Gene3D" id="3.40.50.150">
    <property type="entry name" value="Vaccinia Virus protein VP39"/>
    <property type="match status" value="1"/>
</dbReference>
<comment type="subcellular location">
    <subcellularLocation>
        <location evidence="1">Membrane</location>
        <topology evidence="1">Multi-pass membrane protein</topology>
    </subcellularLocation>
</comment>
<protein>
    <recommendedName>
        <fullName evidence="8">Ribosomal RNA methyltransferase FtsJ domain-containing protein</fullName>
    </recommendedName>
</protein>
<feature type="compositionally biased region" description="Polar residues" evidence="6">
    <location>
        <begin position="63"/>
        <end position="75"/>
    </location>
</feature>
<dbReference type="SUPFAM" id="SSF53335">
    <property type="entry name" value="S-adenosyl-L-methionine-dependent methyltransferases"/>
    <property type="match status" value="1"/>
</dbReference>
<dbReference type="AlphaFoldDB" id="A0AAN7WC56"/>